<gene>
    <name evidence="3" type="ORF">E4031_00755</name>
</gene>
<organism evidence="3 4">
    <name type="scientific">Vagococcus xieshaowenii</name>
    <dbReference type="NCBI Taxonomy" id="2562451"/>
    <lineage>
        <taxon>Bacteria</taxon>
        <taxon>Bacillati</taxon>
        <taxon>Bacillota</taxon>
        <taxon>Bacilli</taxon>
        <taxon>Lactobacillales</taxon>
        <taxon>Enterococcaceae</taxon>
        <taxon>Vagococcus</taxon>
    </lineage>
</organism>
<comment type="caution">
    <text evidence="3">The sequence shown here is derived from an EMBL/GenBank/DDBJ whole genome shotgun (WGS) entry which is preliminary data.</text>
</comment>
<feature type="transmembrane region" description="Helical" evidence="1">
    <location>
        <begin position="115"/>
        <end position="135"/>
    </location>
</feature>
<feature type="transmembrane region" description="Helical" evidence="1">
    <location>
        <begin position="184"/>
        <end position="205"/>
    </location>
</feature>
<keyword evidence="1" id="KW-0472">Membrane</keyword>
<sequence length="519" mass="60836">MSRVLRNKSIGLNNDKCPIVMIVIWSVFVLFFQSKNSPLYVLNDWVDLNVFLTIGKSWANGLIPYRDLFEQKGPTLFFVFYLISKIKASYVMIYLVEVVFFSFSLFFLYKIARFYYEKLASLFFVFLCSVILTLTPYFDRGGSAEELAYPFIIYSIYLLFVFYHEEFVSDSQWLKLGLSFAWVFWSKYTLIGVFIAVIIGIVIDLMLQKNYRRMIEVILYTSLGFILLTSIVVVYFYFQGAIKSLYFAYFYSNIKLYPNDNGGTIIGKIVNAFIIFFNQLKKNEIVFMTMIIGSYQLVMNHHIFKNKGLMLNYFFALSSMIVTTFFGGKSYDYYLLSILPIMCVALLPLIKNFNQTQFTNFHLMISALLTLLMIIGINGRLTESKLFPNNQTISLDGRSTKPAQQIFSEIINKEKNPTLLNYGSIDMGLYQAADILPSNYYFQRVNISNEKMPQIMNEQKQVVEEQKVMFVVIRLPKKHKKEDIPEIIRNNYQLVKKHDQFFVKPWSYYLYQSNDSYHK</sequence>
<keyword evidence="1" id="KW-1133">Transmembrane helix</keyword>
<accession>A0AAJ5EGC0</accession>
<feature type="domain" description="Glycosyltransferase RgtA/B/C/D-like" evidence="2">
    <location>
        <begin position="72"/>
        <end position="232"/>
    </location>
</feature>
<dbReference type="EMBL" id="SRHU01000004">
    <property type="protein sequence ID" value="TFZ43189.1"/>
    <property type="molecule type" value="Genomic_DNA"/>
</dbReference>
<dbReference type="AlphaFoldDB" id="A0AAJ5EGC0"/>
<protein>
    <recommendedName>
        <fullName evidence="2">Glycosyltransferase RgtA/B/C/D-like domain-containing protein</fullName>
    </recommendedName>
</protein>
<feature type="transmembrane region" description="Helical" evidence="1">
    <location>
        <begin position="285"/>
        <end position="303"/>
    </location>
</feature>
<name>A0AAJ5EGC0_9ENTE</name>
<feature type="transmembrane region" description="Helical" evidence="1">
    <location>
        <begin position="310"/>
        <end position="327"/>
    </location>
</feature>
<evidence type="ECO:0000313" key="4">
    <source>
        <dbReference type="Proteomes" id="UP000297725"/>
    </source>
</evidence>
<feature type="transmembrane region" description="Helical" evidence="1">
    <location>
        <begin position="217"/>
        <end position="238"/>
    </location>
</feature>
<feature type="transmembrane region" description="Helical" evidence="1">
    <location>
        <begin position="90"/>
        <end position="109"/>
    </location>
</feature>
<feature type="transmembrane region" description="Helical" evidence="1">
    <location>
        <begin position="333"/>
        <end position="350"/>
    </location>
</feature>
<keyword evidence="1" id="KW-0812">Transmembrane</keyword>
<dbReference type="Proteomes" id="UP000297725">
    <property type="component" value="Unassembled WGS sequence"/>
</dbReference>
<evidence type="ECO:0000256" key="1">
    <source>
        <dbReference type="SAM" id="Phobius"/>
    </source>
</evidence>
<dbReference type="RefSeq" id="WP_135253418.1">
    <property type="nucleotide sequence ID" value="NZ_SRHU01000004.1"/>
</dbReference>
<proteinExistence type="predicted"/>
<dbReference type="Pfam" id="PF13231">
    <property type="entry name" value="PMT_2"/>
    <property type="match status" value="1"/>
</dbReference>
<reference evidence="3 4" key="1">
    <citation type="submission" date="2019-03" db="EMBL/GenBank/DDBJ databases">
        <title>Vagococcus sp. was isolated fron gut of Carduelis flavirostris.</title>
        <authorList>
            <person name="Ge Y."/>
        </authorList>
    </citation>
    <scope>NUCLEOTIDE SEQUENCE [LARGE SCALE GENOMIC DNA]</scope>
    <source>
        <strain evidence="3 4">CF-210</strain>
    </source>
</reference>
<evidence type="ECO:0000313" key="3">
    <source>
        <dbReference type="EMBL" id="TFZ43189.1"/>
    </source>
</evidence>
<dbReference type="InterPro" id="IPR038731">
    <property type="entry name" value="RgtA/B/C-like"/>
</dbReference>
<feature type="transmembrane region" description="Helical" evidence="1">
    <location>
        <begin position="362"/>
        <end position="381"/>
    </location>
</feature>
<evidence type="ECO:0000259" key="2">
    <source>
        <dbReference type="Pfam" id="PF13231"/>
    </source>
</evidence>